<gene>
    <name evidence="1" type="ORF">QJS04_geneDACA016380</name>
</gene>
<reference evidence="1" key="2">
    <citation type="submission" date="2023-06" db="EMBL/GenBank/DDBJ databases">
        <authorList>
            <person name="Ma L."/>
            <person name="Liu K.-W."/>
            <person name="Li Z."/>
            <person name="Hsiao Y.-Y."/>
            <person name="Qi Y."/>
            <person name="Fu T."/>
            <person name="Tang G."/>
            <person name="Zhang D."/>
            <person name="Sun W.-H."/>
            <person name="Liu D.-K."/>
            <person name="Li Y."/>
            <person name="Chen G.-Z."/>
            <person name="Liu X.-D."/>
            <person name="Liao X.-Y."/>
            <person name="Jiang Y.-T."/>
            <person name="Yu X."/>
            <person name="Hao Y."/>
            <person name="Huang J."/>
            <person name="Zhao X.-W."/>
            <person name="Ke S."/>
            <person name="Chen Y.-Y."/>
            <person name="Wu W.-L."/>
            <person name="Hsu J.-L."/>
            <person name="Lin Y.-F."/>
            <person name="Huang M.-D."/>
            <person name="Li C.-Y."/>
            <person name="Huang L."/>
            <person name="Wang Z.-W."/>
            <person name="Zhao X."/>
            <person name="Zhong W.-Y."/>
            <person name="Peng D.-H."/>
            <person name="Ahmad S."/>
            <person name="Lan S."/>
            <person name="Zhang J.-S."/>
            <person name="Tsai W.-C."/>
            <person name="Van De Peer Y."/>
            <person name="Liu Z.-J."/>
        </authorList>
    </citation>
    <scope>NUCLEOTIDE SEQUENCE</scope>
    <source>
        <strain evidence="1">SCP</strain>
        <tissue evidence="1">Leaves</tissue>
    </source>
</reference>
<evidence type="ECO:0000313" key="1">
    <source>
        <dbReference type="EMBL" id="KAK1267258.1"/>
    </source>
</evidence>
<dbReference type="PANTHER" id="PTHR37743">
    <property type="entry name" value="ARM REPEAT SUPERFAMILY PROTEIN"/>
    <property type="match status" value="1"/>
</dbReference>
<name>A0AAV9ASX9_ACOGR</name>
<proteinExistence type="predicted"/>
<dbReference type="EMBL" id="JAUJYN010000007">
    <property type="protein sequence ID" value="KAK1267258.1"/>
    <property type="molecule type" value="Genomic_DNA"/>
</dbReference>
<comment type="caution">
    <text evidence="1">The sequence shown here is derived from an EMBL/GenBank/DDBJ whole genome shotgun (WGS) entry which is preliminary data.</text>
</comment>
<dbReference type="PANTHER" id="PTHR37743:SF1">
    <property type="entry name" value="ARM REPEAT SUPERFAMILY PROTEIN"/>
    <property type="match status" value="1"/>
</dbReference>
<reference evidence="1" key="1">
    <citation type="journal article" date="2023" name="Nat. Commun.">
        <title>Diploid and tetraploid genomes of Acorus and the evolution of monocots.</title>
        <authorList>
            <person name="Ma L."/>
            <person name="Liu K.W."/>
            <person name="Li Z."/>
            <person name="Hsiao Y.Y."/>
            <person name="Qi Y."/>
            <person name="Fu T."/>
            <person name="Tang G.D."/>
            <person name="Zhang D."/>
            <person name="Sun W.H."/>
            <person name="Liu D.K."/>
            <person name="Li Y."/>
            <person name="Chen G.Z."/>
            <person name="Liu X.D."/>
            <person name="Liao X.Y."/>
            <person name="Jiang Y.T."/>
            <person name="Yu X."/>
            <person name="Hao Y."/>
            <person name="Huang J."/>
            <person name="Zhao X.W."/>
            <person name="Ke S."/>
            <person name="Chen Y.Y."/>
            <person name="Wu W.L."/>
            <person name="Hsu J.L."/>
            <person name="Lin Y.F."/>
            <person name="Huang M.D."/>
            <person name="Li C.Y."/>
            <person name="Huang L."/>
            <person name="Wang Z.W."/>
            <person name="Zhao X."/>
            <person name="Zhong W.Y."/>
            <person name="Peng D.H."/>
            <person name="Ahmad S."/>
            <person name="Lan S."/>
            <person name="Zhang J.S."/>
            <person name="Tsai W.C."/>
            <person name="Van de Peer Y."/>
            <person name="Liu Z.J."/>
        </authorList>
    </citation>
    <scope>NUCLEOTIDE SEQUENCE</scope>
    <source>
        <strain evidence="1">SCP</strain>
    </source>
</reference>
<protein>
    <submittedName>
        <fullName evidence="1">Uncharacterized protein</fullName>
    </submittedName>
</protein>
<dbReference type="AlphaFoldDB" id="A0AAV9ASX9"/>
<sequence>MFSIFPVSKAQHGCIDCLALMICAEVQALESSQDVAVESSVLTYTIQQLTSDKMSENAACPLPFRLCMANVLISACQKVSSLGKHSLARRILPALLQSVKVMAESELSIKALKKGSEKERIAAAKLMASLMSSEEEIIESISTGLAEAKSVLAKIVATDSSPELQQLCRKLLLCITSPLEEAFSALAKNRL</sequence>
<organism evidence="1 2">
    <name type="scientific">Acorus gramineus</name>
    <name type="common">Dwarf sweet flag</name>
    <dbReference type="NCBI Taxonomy" id="55184"/>
    <lineage>
        <taxon>Eukaryota</taxon>
        <taxon>Viridiplantae</taxon>
        <taxon>Streptophyta</taxon>
        <taxon>Embryophyta</taxon>
        <taxon>Tracheophyta</taxon>
        <taxon>Spermatophyta</taxon>
        <taxon>Magnoliopsida</taxon>
        <taxon>Liliopsida</taxon>
        <taxon>Acoraceae</taxon>
        <taxon>Acorus</taxon>
    </lineage>
</organism>
<dbReference type="Proteomes" id="UP001179952">
    <property type="component" value="Unassembled WGS sequence"/>
</dbReference>
<evidence type="ECO:0000313" key="2">
    <source>
        <dbReference type="Proteomes" id="UP001179952"/>
    </source>
</evidence>
<accession>A0AAV9ASX9</accession>
<keyword evidence="2" id="KW-1185">Reference proteome</keyword>